<feature type="compositionally biased region" description="Basic and acidic residues" evidence="4">
    <location>
        <begin position="21"/>
        <end position="31"/>
    </location>
</feature>
<dbReference type="AlphaFoldDB" id="A0A8H7BNR9"/>
<protein>
    <submittedName>
        <fullName evidence="6">GTPase-activating protein</fullName>
    </submittedName>
</protein>
<proteinExistence type="predicted"/>
<dbReference type="SMART" id="SM00164">
    <property type="entry name" value="TBC"/>
    <property type="match status" value="1"/>
</dbReference>
<name>A0A8H7BNR9_9FUNG</name>
<feature type="coiled-coil region" evidence="3">
    <location>
        <begin position="617"/>
        <end position="644"/>
    </location>
</feature>
<dbReference type="PROSITE" id="PS50086">
    <property type="entry name" value="TBC_RABGAP"/>
    <property type="match status" value="1"/>
</dbReference>
<feature type="region of interest" description="Disordered" evidence="4">
    <location>
        <begin position="1"/>
        <end position="106"/>
    </location>
</feature>
<evidence type="ECO:0000256" key="2">
    <source>
        <dbReference type="ARBA" id="ARBA00023054"/>
    </source>
</evidence>
<keyword evidence="7" id="KW-1185">Reference proteome</keyword>
<evidence type="ECO:0000256" key="4">
    <source>
        <dbReference type="SAM" id="MobiDB-lite"/>
    </source>
</evidence>
<dbReference type="FunFam" id="1.10.472.80:FF:000027">
    <property type="entry name" value="GTPase activating protein (Evi5)"/>
    <property type="match status" value="1"/>
</dbReference>
<dbReference type="PANTHER" id="PTHR47219:SF9">
    <property type="entry name" value="GTPASE ACTIVATING PROTEIN AND CENTROSOME-ASSOCIATED, ISOFORM B"/>
    <property type="match status" value="1"/>
</dbReference>
<dbReference type="FunFam" id="1.10.8.270:FF:000001">
    <property type="entry name" value="TBC1 domain family member 1"/>
    <property type="match status" value="1"/>
</dbReference>
<dbReference type="PANTHER" id="PTHR47219">
    <property type="entry name" value="RAB GTPASE-ACTIVATING PROTEIN 1-LIKE"/>
    <property type="match status" value="1"/>
</dbReference>
<dbReference type="InterPro" id="IPR000195">
    <property type="entry name" value="Rab-GAP-TBC_dom"/>
</dbReference>
<dbReference type="GO" id="GO:0005096">
    <property type="term" value="F:GTPase activator activity"/>
    <property type="evidence" value="ECO:0007669"/>
    <property type="project" value="UniProtKB-KW"/>
</dbReference>
<evidence type="ECO:0000256" key="3">
    <source>
        <dbReference type="SAM" id="Coils"/>
    </source>
</evidence>
<feature type="domain" description="Rab-GAP TBC" evidence="5">
    <location>
        <begin position="247"/>
        <end position="430"/>
    </location>
</feature>
<gene>
    <name evidence="6" type="primary">GYP5_3</name>
    <name evidence="6" type="ORF">EC973_006091</name>
</gene>
<dbReference type="EMBL" id="JABAYA010000037">
    <property type="protein sequence ID" value="KAF7728413.1"/>
    <property type="molecule type" value="Genomic_DNA"/>
</dbReference>
<dbReference type="FunFam" id="1.10.10.750:FF:000003">
    <property type="entry name" value="GTPase activating protein (Evi5)"/>
    <property type="match status" value="1"/>
</dbReference>
<keyword evidence="1" id="KW-0343">GTPase activation</keyword>
<feature type="compositionally biased region" description="Acidic residues" evidence="4">
    <location>
        <begin position="200"/>
        <end position="214"/>
    </location>
</feature>
<organism evidence="6 7">
    <name type="scientific">Apophysomyces ossiformis</name>
    <dbReference type="NCBI Taxonomy" id="679940"/>
    <lineage>
        <taxon>Eukaryota</taxon>
        <taxon>Fungi</taxon>
        <taxon>Fungi incertae sedis</taxon>
        <taxon>Mucoromycota</taxon>
        <taxon>Mucoromycotina</taxon>
        <taxon>Mucoromycetes</taxon>
        <taxon>Mucorales</taxon>
        <taxon>Mucorineae</taxon>
        <taxon>Mucoraceae</taxon>
        <taxon>Apophysomyces</taxon>
    </lineage>
</organism>
<evidence type="ECO:0000259" key="5">
    <source>
        <dbReference type="PROSITE" id="PS50086"/>
    </source>
</evidence>
<dbReference type="SUPFAM" id="SSF47923">
    <property type="entry name" value="Ypt/Rab-GAP domain of gyp1p"/>
    <property type="match status" value="2"/>
</dbReference>
<feature type="compositionally biased region" description="Low complexity" evidence="4">
    <location>
        <begin position="39"/>
        <end position="48"/>
    </location>
</feature>
<evidence type="ECO:0000313" key="7">
    <source>
        <dbReference type="Proteomes" id="UP000605846"/>
    </source>
</evidence>
<dbReference type="Gene3D" id="1.10.472.80">
    <property type="entry name" value="Ypt/Rab-GAP domain of gyp1p, domain 3"/>
    <property type="match status" value="1"/>
</dbReference>
<dbReference type="Pfam" id="PF23436">
    <property type="entry name" value="RabGap-TBC_2"/>
    <property type="match status" value="1"/>
</dbReference>
<dbReference type="Gene3D" id="1.10.10.750">
    <property type="entry name" value="Ypt/Rab-GAP domain of gyp1p, domain 1"/>
    <property type="match status" value="1"/>
</dbReference>
<feature type="compositionally biased region" description="Basic and acidic residues" evidence="4">
    <location>
        <begin position="53"/>
        <end position="71"/>
    </location>
</feature>
<keyword evidence="2 3" id="KW-0175">Coiled coil</keyword>
<feature type="coiled-coil region" evidence="3">
    <location>
        <begin position="494"/>
        <end position="549"/>
    </location>
</feature>
<feature type="region of interest" description="Disordered" evidence="4">
    <location>
        <begin position="177"/>
        <end position="214"/>
    </location>
</feature>
<accession>A0A8H7BNR9</accession>
<dbReference type="GO" id="GO:0031267">
    <property type="term" value="F:small GTPase binding"/>
    <property type="evidence" value="ECO:0007669"/>
    <property type="project" value="TreeGrafter"/>
</dbReference>
<dbReference type="OrthoDB" id="295078at2759"/>
<sequence>MSVVHTAPVLQENKNSSPHLLETHMHPHDDSSLFEGPSRSHSSSSTLEFSDDSQSRESVDTVATEKTKDEFQEAMSSPVKRSRGRGMTVTQKNPHSAIYTGDSGADAVDEQKIDDLADIHHQIHDLQQVSVADGDSDSDSEVDSVRRQRKQSHRSTVSSVSSFVSSASNYDLLLARLSPSESQRTESQTSSPAKEVRDQNEEEEETSQQPATDEDEIDWEFWSKVISDFDGVAKSEPQVLSYHIQRGIPPSLRGMVWQLLAKSKDTVLEDKYMQLLKQESVYEKAIARDMTRTFTYHEYFQRKQGQEALFNVAKAYSLYDPEVGYSQGISCLIGPLLLNMPEEEAFSVLVQMMTRYGLRGHFLPQPELLSQRLYQLEGLFTDHLPQVRRHFEVQGVRAHTYASQWFVTLFAYKLPLDTVFRVYDIVLSEGVDSIHRFALALLDKNQSTILSLELEGLLQYLKSDVLEIYKENPGSFVHDAFQIKIMPKRLERLAKEYQVEAARANTEAEAVEVLRRQNKALTETIRQLENNLKESNKDHERVANELIETKMETARLHDENDALRQQSYDLKKALETLPLEVEARVKQEMEILCTKNTALVERNSALEDQLVYMENMVIEFKMKYAESENERESLRRRLSDVKRLMG</sequence>
<dbReference type="InterPro" id="IPR035969">
    <property type="entry name" value="Rab-GAP_TBC_sf"/>
</dbReference>
<dbReference type="Proteomes" id="UP000605846">
    <property type="component" value="Unassembled WGS sequence"/>
</dbReference>
<evidence type="ECO:0000256" key="1">
    <source>
        <dbReference type="ARBA" id="ARBA00022468"/>
    </source>
</evidence>
<dbReference type="InterPro" id="IPR050302">
    <property type="entry name" value="Rab_GAP_TBC_domain"/>
</dbReference>
<reference evidence="6" key="1">
    <citation type="submission" date="2020-01" db="EMBL/GenBank/DDBJ databases">
        <title>Genome Sequencing of Three Apophysomyces-Like Fungal Strains Confirms a Novel Fungal Genus in the Mucoromycota with divergent Burkholderia-like Endosymbiotic Bacteria.</title>
        <authorList>
            <person name="Stajich J.E."/>
            <person name="Macias A.M."/>
            <person name="Carter-House D."/>
            <person name="Lovett B."/>
            <person name="Kasson L.R."/>
            <person name="Berry K."/>
            <person name="Grigoriev I."/>
            <person name="Chang Y."/>
            <person name="Spatafora J."/>
            <person name="Kasson M.T."/>
        </authorList>
    </citation>
    <scope>NUCLEOTIDE SEQUENCE</scope>
    <source>
        <strain evidence="6">NRRL A-21654</strain>
    </source>
</reference>
<feature type="compositionally biased region" description="Low complexity" evidence="4">
    <location>
        <begin position="178"/>
        <end position="192"/>
    </location>
</feature>
<comment type="caution">
    <text evidence="6">The sequence shown here is derived from an EMBL/GenBank/DDBJ whole genome shotgun (WGS) entry which is preliminary data.</text>
</comment>
<evidence type="ECO:0000313" key="6">
    <source>
        <dbReference type="EMBL" id="KAF7728413.1"/>
    </source>
</evidence>
<dbReference type="Gene3D" id="1.10.8.270">
    <property type="entry name" value="putative rabgap domain of human tbc1 domain family member 14 like domains"/>
    <property type="match status" value="1"/>
</dbReference>
<feature type="region of interest" description="Disordered" evidence="4">
    <location>
        <begin position="127"/>
        <end position="160"/>
    </location>
</feature>